<evidence type="ECO:0000313" key="13">
    <source>
        <dbReference type="Ensembl" id="ENSPNAP00000028061.1"/>
    </source>
</evidence>
<dbReference type="GO" id="GO:0043277">
    <property type="term" value="P:apoptotic cell clearance"/>
    <property type="evidence" value="ECO:0007669"/>
    <property type="project" value="TreeGrafter"/>
</dbReference>
<feature type="transmembrane region" description="Helical" evidence="11">
    <location>
        <begin position="176"/>
        <end position="199"/>
    </location>
</feature>
<keyword evidence="7" id="KW-0325">Glycoprotein</keyword>
<dbReference type="RefSeq" id="XP_017554016.1">
    <property type="nucleotide sequence ID" value="XM_017698527.2"/>
</dbReference>
<reference evidence="13" key="2">
    <citation type="submission" date="2025-08" db="UniProtKB">
        <authorList>
            <consortium name="Ensembl"/>
        </authorList>
    </citation>
    <scope>IDENTIFICATION</scope>
</reference>
<reference evidence="13 14" key="1">
    <citation type="submission" date="2020-10" db="EMBL/GenBank/DDBJ databases">
        <title>Pygocentrus nattereri (red-bellied piranha) genome, fPygNat1, primary haplotype.</title>
        <authorList>
            <person name="Myers G."/>
            <person name="Meyer A."/>
            <person name="Karagic N."/>
            <person name="Pippel M."/>
            <person name="Winkler S."/>
            <person name="Tracey A."/>
            <person name="Wood J."/>
            <person name="Formenti G."/>
            <person name="Howe K."/>
            <person name="Fedrigo O."/>
            <person name="Jarvis E.D."/>
        </authorList>
    </citation>
    <scope>NUCLEOTIDE SEQUENCE [LARGE SCALE GENOMIC DNA]</scope>
</reference>
<dbReference type="STRING" id="42514.ENSPNAP00000028061"/>
<evidence type="ECO:0000256" key="7">
    <source>
        <dbReference type="ARBA" id="ARBA00023180"/>
    </source>
</evidence>
<protein>
    <recommendedName>
        <fullName evidence="12">Ig-like domain-containing protein</fullName>
    </recommendedName>
</protein>
<dbReference type="GeneID" id="108427937"/>
<dbReference type="OrthoDB" id="434099at2759"/>
<keyword evidence="14" id="KW-1185">Reference proteome</keyword>
<keyword evidence="2 11" id="KW-0812">Transmembrane</keyword>
<evidence type="ECO:0000256" key="8">
    <source>
        <dbReference type="ARBA" id="ARBA00023319"/>
    </source>
</evidence>
<dbReference type="InterPro" id="IPR036179">
    <property type="entry name" value="Ig-like_dom_sf"/>
</dbReference>
<dbReference type="SMART" id="SM00409">
    <property type="entry name" value="IG"/>
    <property type="match status" value="1"/>
</dbReference>
<dbReference type="GO" id="GO:0001786">
    <property type="term" value="F:phosphatidylserine binding"/>
    <property type="evidence" value="ECO:0007669"/>
    <property type="project" value="TreeGrafter"/>
</dbReference>
<keyword evidence="6" id="KW-1015">Disulfide bond</keyword>
<dbReference type="Proteomes" id="UP001501920">
    <property type="component" value="Chromosome 16"/>
</dbReference>
<evidence type="ECO:0000256" key="5">
    <source>
        <dbReference type="ARBA" id="ARBA00023136"/>
    </source>
</evidence>
<proteinExistence type="inferred from homology"/>
<dbReference type="Ensembl" id="ENSPNAT00000000925.2">
    <property type="protein sequence ID" value="ENSPNAP00000028061.1"/>
    <property type="gene ID" value="ENSPNAG00000013647.2"/>
</dbReference>
<dbReference type="GO" id="GO:0016020">
    <property type="term" value="C:membrane"/>
    <property type="evidence" value="ECO:0007669"/>
    <property type="project" value="UniProtKB-SubCell"/>
</dbReference>
<name>A0A3B4DYC0_PYGNA</name>
<evidence type="ECO:0000256" key="9">
    <source>
        <dbReference type="ARBA" id="ARBA00038203"/>
    </source>
</evidence>
<evidence type="ECO:0000256" key="2">
    <source>
        <dbReference type="ARBA" id="ARBA00022692"/>
    </source>
</evidence>
<dbReference type="SUPFAM" id="SSF48726">
    <property type="entry name" value="Immunoglobulin"/>
    <property type="match status" value="1"/>
</dbReference>
<evidence type="ECO:0000313" key="14">
    <source>
        <dbReference type="Proteomes" id="UP001501920"/>
    </source>
</evidence>
<reference evidence="13" key="3">
    <citation type="submission" date="2025-09" db="UniProtKB">
        <authorList>
            <consortium name="Ensembl"/>
        </authorList>
    </citation>
    <scope>IDENTIFICATION</scope>
</reference>
<feature type="domain" description="Ig-like" evidence="12">
    <location>
        <begin position="29"/>
        <end position="110"/>
    </location>
</feature>
<dbReference type="PROSITE" id="PS50835">
    <property type="entry name" value="IG_LIKE"/>
    <property type="match status" value="1"/>
</dbReference>
<evidence type="ECO:0000259" key="12">
    <source>
        <dbReference type="PROSITE" id="PS50835"/>
    </source>
</evidence>
<dbReference type="InterPro" id="IPR013783">
    <property type="entry name" value="Ig-like_fold"/>
</dbReference>
<evidence type="ECO:0000256" key="3">
    <source>
        <dbReference type="ARBA" id="ARBA00022729"/>
    </source>
</evidence>
<dbReference type="InterPro" id="IPR007110">
    <property type="entry name" value="Ig-like_dom"/>
</dbReference>
<dbReference type="GO" id="GO:0060097">
    <property type="term" value="P:cytoskeletal rearrangement involved in phagocytosis, engulfment"/>
    <property type="evidence" value="ECO:0007669"/>
    <property type="project" value="TreeGrafter"/>
</dbReference>
<dbReference type="OMA" id="CWGRDQS"/>
<dbReference type="GeneTree" id="ENSGT00940000163509"/>
<accession>A0A3B4DYC0</accession>
<keyword evidence="3" id="KW-0732">Signal</keyword>
<evidence type="ECO:0000256" key="6">
    <source>
        <dbReference type="ARBA" id="ARBA00023157"/>
    </source>
</evidence>
<evidence type="ECO:0000256" key="10">
    <source>
        <dbReference type="SAM" id="MobiDB-lite"/>
    </source>
</evidence>
<dbReference type="InterPro" id="IPR013106">
    <property type="entry name" value="Ig_V-set"/>
</dbReference>
<keyword evidence="5 11" id="KW-0472">Membrane</keyword>
<keyword evidence="8" id="KW-0393">Immunoglobulin domain</keyword>
<dbReference type="CTD" id="84868"/>
<dbReference type="PANTHER" id="PTHR46608:SF3">
    <property type="entry name" value="T-CELL IMMUNOGLOBULIN AND MUCIN DOMAIN-CONTAINING PROTEIN 4"/>
    <property type="match status" value="1"/>
</dbReference>
<organism evidence="13 14">
    <name type="scientific">Pygocentrus nattereri</name>
    <name type="common">Red-bellied piranha</name>
    <dbReference type="NCBI Taxonomy" id="42514"/>
    <lineage>
        <taxon>Eukaryota</taxon>
        <taxon>Metazoa</taxon>
        <taxon>Chordata</taxon>
        <taxon>Craniata</taxon>
        <taxon>Vertebrata</taxon>
        <taxon>Euteleostomi</taxon>
        <taxon>Actinopterygii</taxon>
        <taxon>Neopterygii</taxon>
        <taxon>Teleostei</taxon>
        <taxon>Ostariophysi</taxon>
        <taxon>Characiformes</taxon>
        <taxon>Characoidei</taxon>
        <taxon>Pygocentrus</taxon>
    </lineage>
</organism>
<comment type="subcellular location">
    <subcellularLocation>
        <location evidence="1">Membrane</location>
        <topology evidence="1">Single-pass type I membrane protein</topology>
    </subcellularLocation>
</comment>
<feature type="region of interest" description="Disordered" evidence="10">
    <location>
        <begin position="208"/>
        <end position="239"/>
    </location>
</feature>
<keyword evidence="4 11" id="KW-1133">Transmembrane helix</keyword>
<sequence length="239" mass="25913">MITSVIILTSGIFVTLHAASVLTVVGLVGETVTLPCKYDVKTHGISNICWGRGQSWFSCEKTLIATDGMSVTFRESYRYSLPSMLHMGNVSLTIKKAQNADTGFYTCRIEIPGLFNDLSSSVLLFVSNGLNPVNVITGTEPAVSAEKQVGTQDFTAEYSSAGSVSQLQNAEDTLEAFILTTLRVGAVIFIPGLIIALVWKLQRSRKHRDSSGKENVPTQQQNASPHVHTPVQTPHAEDN</sequence>
<dbReference type="FunFam" id="2.60.40.10:FF:000774">
    <property type="entry name" value="Hepatitis A virus cellular receptor 1"/>
    <property type="match status" value="1"/>
</dbReference>
<comment type="similarity">
    <text evidence="9">Belongs to the immunoglobulin superfamily. TIM family.</text>
</comment>
<gene>
    <name evidence="13" type="primary">HAVCR2</name>
</gene>
<dbReference type="AlphaFoldDB" id="A0A3B4DYC0"/>
<evidence type="ECO:0000256" key="1">
    <source>
        <dbReference type="ARBA" id="ARBA00004479"/>
    </source>
</evidence>
<evidence type="ECO:0000256" key="4">
    <source>
        <dbReference type="ARBA" id="ARBA00022989"/>
    </source>
</evidence>
<dbReference type="Pfam" id="PF07686">
    <property type="entry name" value="V-set"/>
    <property type="match status" value="1"/>
</dbReference>
<evidence type="ECO:0000256" key="11">
    <source>
        <dbReference type="SAM" id="Phobius"/>
    </source>
</evidence>
<dbReference type="Gene3D" id="2.60.40.10">
    <property type="entry name" value="Immunoglobulins"/>
    <property type="match status" value="1"/>
</dbReference>
<dbReference type="InterPro" id="IPR003599">
    <property type="entry name" value="Ig_sub"/>
</dbReference>
<dbReference type="PANTHER" id="PTHR46608">
    <property type="entry name" value="T-CELL IMMUNOGLOBULIN AND MUCIN DOMAIN-CONTAINING PROTEIN 4"/>
    <property type="match status" value="1"/>
</dbReference>